<feature type="region of interest" description="Disordered" evidence="1">
    <location>
        <begin position="485"/>
        <end position="563"/>
    </location>
</feature>
<dbReference type="PANTHER" id="PTHR24099:SF7">
    <property type="entry name" value="CARDIOMYOPATHY-ASSOCIATED PROTEIN 5"/>
    <property type="match status" value="1"/>
</dbReference>
<sequence>MDAANEDFSRQDVDPEMTMLTAGEVTEQSADGGDEVENLRRSLREAVHDDSVRPKMQCLMMDSSFSMVTMQGEDSGIAWETNPSRSATPWASETGDFTPPVPVRPATPGSHPAGKIIFVMDEDMISRQRKTKASGQKSKQREVLELSSENISGRPELVEVSQPNVKVEEEEQEEVVDHQENKMQRLFSIVSEGSEILNIVVPPKIVTVDEKESREMVDNLSYLEEVPVPKASEEIQEETLILGEPEIKLDQPATSSRVRLHGTMDPPGAPVARPPGRPAVGNLDYFEAFSLVDAQAPGGPATISPGQVEPEAMAPGESNNSETQRNAEEVIVNTNVDRDKSDTVSLGEITSELLDEVFYAGTDSNPMKGLDSVHGGRAAAGSISRLPSKPSGSSLFGSQEDILTPIYLPEGPPKIIDPILLEEPKAMAFLYTDLYEEALGSRKKEEDAESVTSEKSFHSRHSDREARGYLEKFVLIDETPVVEVEHSYKEKPAEGEPRVLTGNGFEFEDFLPKGEHTEMQQGEEITDFFRSSANSSPCDDERLPPPLEEDDDTEMSLRKHQRH</sequence>
<name>A0A3S2MSX8_ORYJA</name>
<gene>
    <name evidence="2" type="ORF">OJAV_G00123030</name>
</gene>
<feature type="region of interest" description="Disordered" evidence="1">
    <location>
        <begin position="296"/>
        <end position="326"/>
    </location>
</feature>
<proteinExistence type="predicted"/>
<feature type="region of interest" description="Disordered" evidence="1">
    <location>
        <begin position="1"/>
        <end position="35"/>
    </location>
</feature>
<reference evidence="2 3" key="2">
    <citation type="submission" date="2019-01" db="EMBL/GenBank/DDBJ databases">
        <title>A chromosome length genome reference of the Java medaka (oryzias javanicus).</title>
        <authorList>
            <person name="Herpin A."/>
            <person name="Takehana Y."/>
            <person name="Naruse K."/>
            <person name="Ansai S."/>
            <person name="Kawaguchi M."/>
        </authorList>
    </citation>
    <scope>NUCLEOTIDE SEQUENCE [LARGE SCALE GENOMIC DNA]</scope>
    <source>
        <strain evidence="2">RS831</strain>
        <tissue evidence="2">Whole body</tissue>
    </source>
</reference>
<reference evidence="2 3" key="1">
    <citation type="submission" date="2018-11" db="EMBL/GenBank/DDBJ databases">
        <authorList>
            <person name="Lopez-Roques C."/>
            <person name="Donnadieu C."/>
            <person name="Bouchez O."/>
            <person name="Klopp C."/>
            <person name="Cabau C."/>
            <person name="Zahm M."/>
        </authorList>
    </citation>
    <scope>NUCLEOTIDE SEQUENCE [LARGE SCALE GENOMIC DNA]</scope>
    <source>
        <strain evidence="2">RS831</strain>
        <tissue evidence="2">Whole body</tissue>
    </source>
</reference>
<keyword evidence="3" id="KW-1185">Reference proteome</keyword>
<evidence type="ECO:0000256" key="1">
    <source>
        <dbReference type="SAM" id="MobiDB-lite"/>
    </source>
</evidence>
<feature type="region of interest" description="Disordered" evidence="1">
    <location>
        <begin position="441"/>
        <end position="462"/>
    </location>
</feature>
<dbReference type="GO" id="GO:0005737">
    <property type="term" value="C:cytoplasm"/>
    <property type="evidence" value="ECO:0007669"/>
    <property type="project" value="TreeGrafter"/>
</dbReference>
<accession>A0A3S2MSX8</accession>
<dbReference type="Proteomes" id="UP000283210">
    <property type="component" value="Chromosome 12"/>
</dbReference>
<organism evidence="2 3">
    <name type="scientific">Oryzias javanicus</name>
    <name type="common">Javanese ricefish</name>
    <name type="synonym">Aplocheilus javanicus</name>
    <dbReference type="NCBI Taxonomy" id="123683"/>
    <lineage>
        <taxon>Eukaryota</taxon>
        <taxon>Metazoa</taxon>
        <taxon>Chordata</taxon>
        <taxon>Craniata</taxon>
        <taxon>Vertebrata</taxon>
        <taxon>Euteleostomi</taxon>
        <taxon>Actinopterygii</taxon>
        <taxon>Neopterygii</taxon>
        <taxon>Teleostei</taxon>
        <taxon>Neoteleostei</taxon>
        <taxon>Acanthomorphata</taxon>
        <taxon>Ovalentaria</taxon>
        <taxon>Atherinomorphae</taxon>
        <taxon>Beloniformes</taxon>
        <taxon>Adrianichthyidae</taxon>
        <taxon>Oryziinae</taxon>
        <taxon>Oryzias</taxon>
    </lineage>
</organism>
<feature type="compositionally biased region" description="Basic and acidic residues" evidence="1">
    <location>
        <begin position="485"/>
        <end position="497"/>
    </location>
</feature>
<evidence type="ECO:0008006" key="4">
    <source>
        <dbReference type="Google" id="ProtNLM"/>
    </source>
</evidence>
<protein>
    <recommendedName>
        <fullName evidence="4">Cardiomyopathy-associated protein 5</fullName>
    </recommendedName>
</protein>
<evidence type="ECO:0000313" key="2">
    <source>
        <dbReference type="EMBL" id="RVE66103.1"/>
    </source>
</evidence>
<dbReference type="InterPro" id="IPR050617">
    <property type="entry name" value="E3_ligase_FN3/SPRY"/>
</dbReference>
<dbReference type="AlphaFoldDB" id="A0A3S2MSX8"/>
<dbReference type="PANTHER" id="PTHR24099">
    <property type="entry name" value="E3 UBIQUITIN-PROTEIN LIGASE TRIM36-RELATED"/>
    <property type="match status" value="1"/>
</dbReference>
<evidence type="ECO:0000313" key="3">
    <source>
        <dbReference type="Proteomes" id="UP000283210"/>
    </source>
</evidence>
<dbReference type="EMBL" id="CM012448">
    <property type="protein sequence ID" value="RVE66103.1"/>
    <property type="molecule type" value="Genomic_DNA"/>
</dbReference>
<dbReference type="OrthoDB" id="408541at2759"/>